<dbReference type="EMBL" id="CP053069">
    <property type="protein sequence ID" value="QJR11906.1"/>
    <property type="molecule type" value="Genomic_DNA"/>
</dbReference>
<dbReference type="InterPro" id="IPR021292">
    <property type="entry name" value="DUF2863"/>
</dbReference>
<accession>A0A6M4GXB0</accession>
<dbReference type="RefSeq" id="WP_171093639.1">
    <property type="nucleotide sequence ID" value="NZ_CP053069.1"/>
</dbReference>
<evidence type="ECO:0008006" key="3">
    <source>
        <dbReference type="Google" id="ProtNLM"/>
    </source>
</evidence>
<proteinExistence type="predicted"/>
<dbReference type="AlphaFoldDB" id="A0A6M4GXB0"/>
<dbReference type="Pfam" id="PF11062">
    <property type="entry name" value="DUF2863"/>
    <property type="match status" value="1"/>
</dbReference>
<dbReference type="Proteomes" id="UP000501534">
    <property type="component" value="Chromosome"/>
</dbReference>
<evidence type="ECO:0000313" key="2">
    <source>
        <dbReference type="Proteomes" id="UP000501534"/>
    </source>
</evidence>
<protein>
    <recommendedName>
        <fullName evidence="3">DUF2863 family protein</fullName>
    </recommendedName>
</protein>
<organism evidence="1 2">
    <name type="scientific">Usitatibacter rugosus</name>
    <dbReference type="NCBI Taxonomy" id="2732067"/>
    <lineage>
        <taxon>Bacteria</taxon>
        <taxon>Pseudomonadati</taxon>
        <taxon>Pseudomonadota</taxon>
        <taxon>Betaproteobacteria</taxon>
        <taxon>Nitrosomonadales</taxon>
        <taxon>Usitatibacteraceae</taxon>
        <taxon>Usitatibacter</taxon>
    </lineage>
</organism>
<gene>
    <name evidence="1" type="ORF">DSM104443_02989</name>
</gene>
<evidence type="ECO:0000313" key="1">
    <source>
        <dbReference type="EMBL" id="QJR11906.1"/>
    </source>
</evidence>
<dbReference type="KEGG" id="uru:DSM104443_02989"/>
<name>A0A6M4GXB0_9PROT</name>
<keyword evidence="2" id="KW-1185">Reference proteome</keyword>
<reference evidence="1 2" key="1">
    <citation type="submission" date="2020-04" db="EMBL/GenBank/DDBJ databases">
        <title>Usitatibacter rugosus gen. nov., sp. nov. and Usitatibacter palustris sp. nov., novel members of Usitatibacteraceae fam. nov. within the order Nitrosomonadales isolated from soil.</title>
        <authorList>
            <person name="Huber K.J."/>
            <person name="Neumann-Schaal M."/>
            <person name="Geppert A."/>
            <person name="Luckner M."/>
            <person name="Wanner G."/>
            <person name="Overmann J."/>
        </authorList>
    </citation>
    <scope>NUCLEOTIDE SEQUENCE [LARGE SCALE GENOMIC DNA]</scope>
    <source>
        <strain evidence="1 2">0125_3</strain>
    </source>
</reference>
<sequence>MPRTRAKSPPRFTRDAERLIALSQGLNASGSLTEDRYWESEMSALTARLLGNGNDSPIDAALDHLYVSNLGAYDTLIELVENESEAMPVMKGDAAWQALLIAVPMVAWSKYSIPSGPIGREDSDALRAQLQGHVLAEGAGCVVVPYLQSIDQLPRHFSELRKLTARLADAAVTGEAPRIDFTRLPETANLLADTRFVIACAVAPRGAPIFRWQEDASGHAGRTHSLEQWIAQARPTLAKLLPGCVFECLLPDAYYVNCRESDRRVRPFGVKAAVAFLEAALSTKAKDLRAVVAGFGDERVDEYRIAFTLPGDEDVAHGVVWPLYGREDENTRPGPLDEVVAQLNECGITEVKKLSGLFTPEYCEDCGAPLFANPEGEIVHAELPEEADTHAAHFH</sequence>